<sequence>MAFQKFDNPRGDFQPRQMFKGDWKCAECGAPITELPFQPDQDRPIYCRDCHQKKRAQFSR</sequence>
<dbReference type="NCBIfam" id="TIGR04272">
    <property type="entry name" value="cxxc_cxxc_Mbark"/>
    <property type="match status" value="1"/>
</dbReference>
<comment type="caution">
    <text evidence="2">The sequence shown here is derived from an EMBL/GenBank/DDBJ whole genome shotgun (WGS) entry which is preliminary data.</text>
</comment>
<name>A0A2H0YLF4_9BACT</name>
<evidence type="ECO:0000313" key="3">
    <source>
        <dbReference type="Proteomes" id="UP000230088"/>
    </source>
</evidence>
<proteinExistence type="predicted"/>
<feature type="domain" description="CxxC-x17-CxxC" evidence="1">
    <location>
        <begin position="16"/>
        <end position="55"/>
    </location>
</feature>
<evidence type="ECO:0000313" key="2">
    <source>
        <dbReference type="EMBL" id="PIS39327.1"/>
    </source>
</evidence>
<reference evidence="3" key="1">
    <citation type="submission" date="2017-09" db="EMBL/GenBank/DDBJ databases">
        <title>Depth-based differentiation of microbial function through sediment-hosted aquifers and enrichment of novel symbionts in the deep terrestrial subsurface.</title>
        <authorList>
            <person name="Probst A.J."/>
            <person name="Ladd B."/>
            <person name="Jarett J.K."/>
            <person name="Geller-Mcgrath D.E."/>
            <person name="Sieber C.M.K."/>
            <person name="Emerson J.B."/>
            <person name="Anantharaman K."/>
            <person name="Thomas B.C."/>
            <person name="Malmstrom R."/>
            <person name="Stieglmeier M."/>
            <person name="Klingl A."/>
            <person name="Woyke T."/>
            <person name="Ryan C.M."/>
            <person name="Banfield J.F."/>
        </authorList>
    </citation>
    <scope>NUCLEOTIDE SEQUENCE [LARGE SCALE GENOMIC DNA]</scope>
</reference>
<dbReference type="InterPro" id="IPR026363">
    <property type="entry name" value="CxxC-x17-CxxC_dom"/>
</dbReference>
<dbReference type="AlphaFoldDB" id="A0A2H0YLF4"/>
<organism evidence="2 3">
    <name type="scientific">Candidatus Nealsonbacteria bacterium CG08_land_8_20_14_0_20_38_20</name>
    <dbReference type="NCBI Taxonomy" id="1974705"/>
    <lineage>
        <taxon>Bacteria</taxon>
        <taxon>Candidatus Nealsoniibacteriota</taxon>
    </lineage>
</organism>
<evidence type="ECO:0000259" key="1">
    <source>
        <dbReference type="Pfam" id="PF23477"/>
    </source>
</evidence>
<gene>
    <name evidence="2" type="ORF">COT33_02590</name>
</gene>
<dbReference type="Pfam" id="PF23477">
    <property type="entry name" value="zf_Tbcl_2"/>
    <property type="match status" value="1"/>
</dbReference>
<protein>
    <recommendedName>
        <fullName evidence="1">CxxC-x17-CxxC domain-containing protein</fullName>
    </recommendedName>
</protein>
<dbReference type="Gene3D" id="2.10.110.10">
    <property type="entry name" value="Cysteine Rich Protein"/>
    <property type="match status" value="1"/>
</dbReference>
<dbReference type="Proteomes" id="UP000230088">
    <property type="component" value="Unassembled WGS sequence"/>
</dbReference>
<accession>A0A2H0YLF4</accession>
<dbReference type="EMBL" id="PEYD01000048">
    <property type="protein sequence ID" value="PIS39327.1"/>
    <property type="molecule type" value="Genomic_DNA"/>
</dbReference>